<accession>A0A8S4SB59</accession>
<proteinExistence type="predicted"/>
<name>A0A8S4SB59_9NEOP</name>
<dbReference type="EMBL" id="CAKXAJ010026167">
    <property type="protein sequence ID" value="CAH2260604.1"/>
    <property type="molecule type" value="Genomic_DNA"/>
</dbReference>
<gene>
    <name evidence="2" type="primary">jg18279</name>
    <name evidence="2" type="ORF">PAEG_LOCUS23770</name>
</gene>
<feature type="compositionally biased region" description="Polar residues" evidence="1">
    <location>
        <begin position="88"/>
        <end position="99"/>
    </location>
</feature>
<keyword evidence="3" id="KW-1185">Reference proteome</keyword>
<feature type="compositionally biased region" description="Low complexity" evidence="1">
    <location>
        <begin position="100"/>
        <end position="113"/>
    </location>
</feature>
<organism evidence="2 3">
    <name type="scientific">Pararge aegeria aegeria</name>
    <dbReference type="NCBI Taxonomy" id="348720"/>
    <lineage>
        <taxon>Eukaryota</taxon>
        <taxon>Metazoa</taxon>
        <taxon>Ecdysozoa</taxon>
        <taxon>Arthropoda</taxon>
        <taxon>Hexapoda</taxon>
        <taxon>Insecta</taxon>
        <taxon>Pterygota</taxon>
        <taxon>Neoptera</taxon>
        <taxon>Endopterygota</taxon>
        <taxon>Lepidoptera</taxon>
        <taxon>Glossata</taxon>
        <taxon>Ditrysia</taxon>
        <taxon>Papilionoidea</taxon>
        <taxon>Nymphalidae</taxon>
        <taxon>Satyrinae</taxon>
        <taxon>Satyrini</taxon>
        <taxon>Parargina</taxon>
        <taxon>Pararge</taxon>
    </lineage>
</organism>
<dbReference type="Proteomes" id="UP000838756">
    <property type="component" value="Unassembled WGS sequence"/>
</dbReference>
<protein>
    <submittedName>
        <fullName evidence="2">Jg18279 protein</fullName>
    </submittedName>
</protein>
<comment type="caution">
    <text evidence="2">The sequence shown here is derived from an EMBL/GenBank/DDBJ whole genome shotgun (WGS) entry which is preliminary data.</text>
</comment>
<evidence type="ECO:0000313" key="3">
    <source>
        <dbReference type="Proteomes" id="UP000838756"/>
    </source>
</evidence>
<reference evidence="2" key="1">
    <citation type="submission" date="2022-03" db="EMBL/GenBank/DDBJ databases">
        <authorList>
            <person name="Lindestad O."/>
        </authorList>
    </citation>
    <scope>NUCLEOTIDE SEQUENCE</scope>
</reference>
<evidence type="ECO:0000256" key="1">
    <source>
        <dbReference type="SAM" id="MobiDB-lite"/>
    </source>
</evidence>
<evidence type="ECO:0000313" key="2">
    <source>
        <dbReference type="EMBL" id="CAH2260604.1"/>
    </source>
</evidence>
<sequence>MIVSKQASKQESKPASRQAIQSAGEQPSNHQDLARKLASLQASEPESKPADLQVSKLASQQGREQAKKKETQQAWMIASKQVSEKASKQASKQASMQVNQQASEQASKQASKQGEPARMLLFPRDNSKGTHSAQAHEEIVLGGNTSDGRLFHKWQVRGRNDLVLQIVEENQASRWNLFIRREVRSENRGIAATSNGKLHFYNSTPNLGNTPHALFTPTPEHPQEKFTLK</sequence>
<feature type="region of interest" description="Disordered" evidence="1">
    <location>
        <begin position="1"/>
        <end position="116"/>
    </location>
</feature>
<feature type="compositionally biased region" description="Polar residues" evidence="1">
    <location>
        <begin position="15"/>
        <end position="31"/>
    </location>
</feature>
<dbReference type="AlphaFoldDB" id="A0A8S4SB59"/>